<evidence type="ECO:0000313" key="2">
    <source>
        <dbReference type="EMBL" id="KAL3757151.1"/>
    </source>
</evidence>
<gene>
    <name evidence="2" type="ORF">ACHAWU_004583</name>
</gene>
<sequence>MNSFLARNLSKRSTTIVSSRFFSKGAIPTSSAAEVDGIKVIGLPHLSTPSMRWAERKTNWLSDPASYPLIAILGAAGVFCSGFGIYFLATAPDVQISPLKRNKTIRDWK</sequence>
<feature type="transmembrane region" description="Helical" evidence="1">
    <location>
        <begin position="69"/>
        <end position="91"/>
    </location>
</feature>
<accession>A0ABD3M329</accession>
<evidence type="ECO:0000256" key="1">
    <source>
        <dbReference type="SAM" id="Phobius"/>
    </source>
</evidence>
<dbReference type="Proteomes" id="UP001530293">
    <property type="component" value="Unassembled WGS sequence"/>
</dbReference>
<reference evidence="2 3" key="1">
    <citation type="submission" date="2024-10" db="EMBL/GenBank/DDBJ databases">
        <title>Updated reference genomes for cyclostephanoid diatoms.</title>
        <authorList>
            <person name="Roberts W.R."/>
            <person name="Alverson A.J."/>
        </authorList>
    </citation>
    <scope>NUCLEOTIDE SEQUENCE [LARGE SCALE GENOMIC DNA]</scope>
    <source>
        <strain evidence="2 3">AJA232-27</strain>
    </source>
</reference>
<dbReference type="EMBL" id="JALLBG020000272">
    <property type="protein sequence ID" value="KAL3757151.1"/>
    <property type="molecule type" value="Genomic_DNA"/>
</dbReference>
<dbReference type="InterPro" id="IPR010530">
    <property type="entry name" value="B12D"/>
</dbReference>
<dbReference type="AlphaFoldDB" id="A0ABD3M329"/>
<evidence type="ECO:0000313" key="3">
    <source>
        <dbReference type="Proteomes" id="UP001530293"/>
    </source>
</evidence>
<keyword evidence="3" id="KW-1185">Reference proteome</keyword>
<keyword evidence="1" id="KW-1133">Transmembrane helix</keyword>
<comment type="caution">
    <text evidence="2">The sequence shown here is derived from an EMBL/GenBank/DDBJ whole genome shotgun (WGS) entry which is preliminary data.</text>
</comment>
<proteinExistence type="predicted"/>
<organism evidence="2 3">
    <name type="scientific">Discostella pseudostelligera</name>
    <dbReference type="NCBI Taxonomy" id="259834"/>
    <lineage>
        <taxon>Eukaryota</taxon>
        <taxon>Sar</taxon>
        <taxon>Stramenopiles</taxon>
        <taxon>Ochrophyta</taxon>
        <taxon>Bacillariophyta</taxon>
        <taxon>Coscinodiscophyceae</taxon>
        <taxon>Thalassiosirophycidae</taxon>
        <taxon>Stephanodiscales</taxon>
        <taxon>Stephanodiscaceae</taxon>
        <taxon>Discostella</taxon>
    </lineage>
</organism>
<keyword evidence="1" id="KW-0812">Transmembrane</keyword>
<name>A0ABD3M329_9STRA</name>
<protein>
    <submittedName>
        <fullName evidence="2">Uncharacterized protein</fullName>
    </submittedName>
</protein>
<keyword evidence="1" id="KW-0472">Membrane</keyword>
<dbReference type="Pfam" id="PF06522">
    <property type="entry name" value="B12D"/>
    <property type="match status" value="1"/>
</dbReference>